<dbReference type="EMBL" id="PVUE01000028">
    <property type="protein sequence ID" value="PRZ31369.1"/>
    <property type="molecule type" value="Genomic_DNA"/>
</dbReference>
<keyword evidence="2" id="KW-1185">Reference proteome</keyword>
<evidence type="ECO:0000313" key="1">
    <source>
        <dbReference type="EMBL" id="PRZ31369.1"/>
    </source>
</evidence>
<sequence length="110" mass="11721">MIRYPADESFIAAGLTIPAGYASAIVGGMFTNKSGGSIQSPPVSGLCLLDSQGDVHARATAVLDSHPGFREGEVFDEETIAGHVFYLIPKELDVQGIQWQSGGDLLTWLR</sequence>
<dbReference type="AlphaFoldDB" id="A0A2T0Z4U6"/>
<reference evidence="1 2" key="1">
    <citation type="submission" date="2018-03" db="EMBL/GenBank/DDBJ databases">
        <title>Genomic Encyclopedia of Archaeal and Bacterial Type Strains, Phase II (KMG-II): from individual species to whole genera.</title>
        <authorList>
            <person name="Goeker M."/>
        </authorList>
    </citation>
    <scope>NUCLEOTIDE SEQUENCE [LARGE SCALE GENOMIC DNA]</scope>
    <source>
        <strain evidence="1 2">DSM 100065</strain>
    </source>
</reference>
<gene>
    <name evidence="1" type="ORF">CLV47_1287</name>
</gene>
<evidence type="ECO:0000313" key="2">
    <source>
        <dbReference type="Proteomes" id="UP000237752"/>
    </source>
</evidence>
<accession>A0A2T0Z4U6</accession>
<name>A0A2T0Z4U6_9ACTN</name>
<comment type="caution">
    <text evidence="1">The sequence shown here is derived from an EMBL/GenBank/DDBJ whole genome shotgun (WGS) entry which is preliminary data.</text>
</comment>
<organism evidence="1 2">
    <name type="scientific">Antricoccus suffuscus</name>
    <dbReference type="NCBI Taxonomy" id="1629062"/>
    <lineage>
        <taxon>Bacteria</taxon>
        <taxon>Bacillati</taxon>
        <taxon>Actinomycetota</taxon>
        <taxon>Actinomycetes</taxon>
        <taxon>Geodermatophilales</taxon>
        <taxon>Antricoccaceae</taxon>
        <taxon>Antricoccus</taxon>
    </lineage>
</organism>
<proteinExistence type="predicted"/>
<protein>
    <submittedName>
        <fullName evidence="1">Uncharacterized protein</fullName>
    </submittedName>
</protein>
<dbReference type="Proteomes" id="UP000237752">
    <property type="component" value="Unassembled WGS sequence"/>
</dbReference>